<reference evidence="8" key="1">
    <citation type="journal article" date="2023" name="Science">
        <title>Elucidation of the pathway for biosynthesis of saponin adjuvants from the soapbark tree.</title>
        <authorList>
            <person name="Reed J."/>
            <person name="Orme A."/>
            <person name="El-Demerdash A."/>
            <person name="Owen C."/>
            <person name="Martin L.B.B."/>
            <person name="Misra R.C."/>
            <person name="Kikuchi S."/>
            <person name="Rejzek M."/>
            <person name="Martin A.C."/>
            <person name="Harkess A."/>
            <person name="Leebens-Mack J."/>
            <person name="Louveau T."/>
            <person name="Stephenson M.J."/>
            <person name="Osbourn A."/>
        </authorList>
    </citation>
    <scope>NUCLEOTIDE SEQUENCE</scope>
    <source>
        <strain evidence="8">S10</strain>
    </source>
</reference>
<keyword evidence="4" id="KW-0863">Zinc-finger</keyword>
<evidence type="ECO:0000256" key="5">
    <source>
        <dbReference type="ARBA" id="ARBA00022833"/>
    </source>
</evidence>
<sequence length="883" mass="98986">MSMTAPTQSSIPKMTSAYHYQTPLSDSDADSDHGNTGSELLRHSDLSDSIFKTYFEFTGQSCTNSIDLSKIQSFLTSSSSGALSCLICLERIRLSDPTWSCTSLCFAVFHLVCIQSWARQASDLAAARAATRLPVTADKAAESSVWNCPKCRVEYSKSQIPKYYTCFCGKLENPPSDDPWVLPHSCGEVCGRALKHNCGHHCLLLCHPGPCPSCPKLVKARCFCGNFEDVRRCGFKNFSCNNVCSKLLDCGIHRCSVICHDDSCPPCRVRGVYRCRCEKKEEERECFDRNFRCDNPCEKVFGCGKHVCSKGCHSGECGQCPLQGKRTCPCGKRFYEGMSCDVPVPLCGATCEKMLSCGLHRCPERCHRGPCIETCRIVAIKFCRCGSLKKEVPCYQDLACERKCQRLRDCGRHACKRRCCDGDCPPCWEICGRKLRCKNHKCPFSLPQRSLCSMSHVMVTISCACGETHFEVPCGTETDQKPPRCPKPCPITPLCRHGSNHKPHKCHYGACPPCRLPCKYEYPCGHTCKLRCHDPRPPPNPEFTLKPKKKKLVQQTGCDPGTPCPSCPELVWRSCIGQHIGAERMMVCSVKSQFSCENLCGNLLPCGNHYCTKTCHALESQSSSIQLKRREPCEDCRLPCQKERTPLCAHPCPRPCHPGECPPCKVLIKRSCHCGSMVHVFECIYYNSLSVEEQVAVRSCGGPCHRKLPNCTHLCPETCHPGQCPCPDKCCKKVTVRCKCHTLKKEWLCQHVQAAYHGAGCDPRDIPKNQFGLGLLPCNSDCMSKAKAANSELQLRKAKVLEEKEPDADKYVPKRRKRRERVQEVTQISKLQKIVSTTKRLLLFVILLATLVGATYFGYKGLLLLSDWMNEVDEQRHRRYPRI</sequence>
<dbReference type="SMART" id="SM00438">
    <property type="entry name" value="ZnF_NFX"/>
    <property type="match status" value="9"/>
</dbReference>
<evidence type="ECO:0000256" key="2">
    <source>
        <dbReference type="ARBA" id="ARBA00022723"/>
    </source>
</evidence>
<accession>A0AAD7LKJ3</accession>
<dbReference type="GO" id="GO:0005634">
    <property type="term" value="C:nucleus"/>
    <property type="evidence" value="ECO:0007669"/>
    <property type="project" value="InterPro"/>
</dbReference>
<evidence type="ECO:0000313" key="8">
    <source>
        <dbReference type="EMBL" id="KAJ7959647.1"/>
    </source>
</evidence>
<evidence type="ECO:0000256" key="3">
    <source>
        <dbReference type="ARBA" id="ARBA00022737"/>
    </source>
</evidence>
<keyword evidence="9" id="KW-1185">Reference proteome</keyword>
<dbReference type="EMBL" id="JARAOO010000008">
    <property type="protein sequence ID" value="KAJ7959647.1"/>
    <property type="molecule type" value="Genomic_DNA"/>
</dbReference>
<gene>
    <name evidence="8" type="ORF">O6P43_020197</name>
</gene>
<dbReference type="CDD" id="cd06008">
    <property type="entry name" value="NF-X1-zinc-finger"/>
    <property type="match status" value="6"/>
</dbReference>
<dbReference type="GO" id="GO:0000981">
    <property type="term" value="F:DNA-binding transcription factor activity, RNA polymerase II-specific"/>
    <property type="evidence" value="ECO:0007669"/>
    <property type="project" value="TreeGrafter"/>
</dbReference>
<organism evidence="8 9">
    <name type="scientific">Quillaja saponaria</name>
    <name type="common">Soap bark tree</name>
    <dbReference type="NCBI Taxonomy" id="32244"/>
    <lineage>
        <taxon>Eukaryota</taxon>
        <taxon>Viridiplantae</taxon>
        <taxon>Streptophyta</taxon>
        <taxon>Embryophyta</taxon>
        <taxon>Tracheophyta</taxon>
        <taxon>Spermatophyta</taxon>
        <taxon>Magnoliopsida</taxon>
        <taxon>eudicotyledons</taxon>
        <taxon>Gunneridae</taxon>
        <taxon>Pentapetalae</taxon>
        <taxon>rosids</taxon>
        <taxon>fabids</taxon>
        <taxon>Fabales</taxon>
        <taxon>Quillajaceae</taxon>
        <taxon>Quillaja</taxon>
    </lineage>
</organism>
<comment type="caution">
    <text evidence="8">The sequence shown here is derived from an EMBL/GenBank/DDBJ whole genome shotgun (WGS) entry which is preliminary data.</text>
</comment>
<dbReference type="InterPro" id="IPR034078">
    <property type="entry name" value="NFX1_fam"/>
</dbReference>
<dbReference type="GO" id="GO:0000977">
    <property type="term" value="F:RNA polymerase II transcription regulatory region sequence-specific DNA binding"/>
    <property type="evidence" value="ECO:0007669"/>
    <property type="project" value="TreeGrafter"/>
</dbReference>
<dbReference type="SUPFAM" id="SSF57850">
    <property type="entry name" value="RING/U-box"/>
    <property type="match status" value="1"/>
</dbReference>
<feature type="domain" description="NF-X1-type" evidence="7">
    <location>
        <begin position="357"/>
        <end position="377"/>
    </location>
</feature>
<evidence type="ECO:0000313" key="9">
    <source>
        <dbReference type="Proteomes" id="UP001163823"/>
    </source>
</evidence>
<feature type="domain" description="NF-X1-type" evidence="7">
    <location>
        <begin position="648"/>
        <end position="666"/>
    </location>
</feature>
<feature type="domain" description="NF-X1-type" evidence="7">
    <location>
        <begin position="606"/>
        <end position="638"/>
    </location>
</feature>
<feature type="domain" description="NF-X1-type" evidence="7">
    <location>
        <begin position="303"/>
        <end position="322"/>
    </location>
</feature>
<dbReference type="GO" id="GO:0008270">
    <property type="term" value="F:zinc ion binding"/>
    <property type="evidence" value="ECO:0007669"/>
    <property type="project" value="UniProtKB-KW"/>
</dbReference>
<keyword evidence="6" id="KW-1133">Transmembrane helix</keyword>
<comment type="similarity">
    <text evidence="1">Belongs to the NFX1 family.</text>
</comment>
<feature type="domain" description="NF-X1-type" evidence="7">
    <location>
        <begin position="495"/>
        <end position="516"/>
    </location>
</feature>
<dbReference type="InterPro" id="IPR000967">
    <property type="entry name" value="Znf_NFX1"/>
</dbReference>
<name>A0AAD7LKJ3_QUISA</name>
<dbReference type="Proteomes" id="UP001163823">
    <property type="component" value="Chromosome 8"/>
</dbReference>
<dbReference type="KEGG" id="qsa:O6P43_020197"/>
<dbReference type="PANTHER" id="PTHR12360">
    <property type="entry name" value="NUCLEAR TRANSCRIPTION FACTOR, X-BOX BINDING 1 NFX1"/>
    <property type="match status" value="1"/>
</dbReference>
<dbReference type="Pfam" id="PF01422">
    <property type="entry name" value="zf-NF-X1"/>
    <property type="match status" value="9"/>
</dbReference>
<evidence type="ECO:0000259" key="7">
    <source>
        <dbReference type="SMART" id="SM00438"/>
    </source>
</evidence>
<dbReference type="AlphaFoldDB" id="A0AAD7LKJ3"/>
<dbReference type="PANTHER" id="PTHR12360:SF1">
    <property type="entry name" value="NF-X1-TYPE ZINC FINGER PROTEIN NFXL1"/>
    <property type="match status" value="1"/>
</dbReference>
<keyword evidence="6" id="KW-0812">Transmembrane</keyword>
<evidence type="ECO:0000256" key="6">
    <source>
        <dbReference type="SAM" id="Phobius"/>
    </source>
</evidence>
<keyword evidence="3" id="KW-0677">Repeat</keyword>
<feature type="domain" description="NF-X1-type" evidence="7">
    <location>
        <begin position="711"/>
        <end position="728"/>
    </location>
</feature>
<proteinExistence type="inferred from homology"/>
<feature type="domain" description="NF-X1-type" evidence="7">
    <location>
        <begin position="250"/>
        <end position="269"/>
    </location>
</feature>
<keyword evidence="6" id="KW-0472">Membrane</keyword>
<evidence type="ECO:0000256" key="1">
    <source>
        <dbReference type="ARBA" id="ARBA00007269"/>
    </source>
</evidence>
<feature type="domain" description="NF-X1-type" evidence="7">
    <location>
        <begin position="198"/>
        <end position="216"/>
    </location>
</feature>
<evidence type="ECO:0000256" key="4">
    <source>
        <dbReference type="ARBA" id="ARBA00022771"/>
    </source>
</evidence>
<feature type="transmembrane region" description="Helical" evidence="6">
    <location>
        <begin position="841"/>
        <end position="859"/>
    </location>
</feature>
<protein>
    <submittedName>
        <fullName evidence="8">NF-X1-type zinc finger protein NFXL2</fullName>
    </submittedName>
</protein>
<feature type="domain" description="NF-X1-type" evidence="7">
    <location>
        <begin position="410"/>
        <end position="429"/>
    </location>
</feature>
<keyword evidence="5" id="KW-0862">Zinc</keyword>
<keyword evidence="2" id="KW-0479">Metal-binding</keyword>